<protein>
    <submittedName>
        <fullName evidence="1">7779_t:CDS:1</fullName>
    </submittedName>
</protein>
<gene>
    <name evidence="1" type="ORF">SPELUC_LOCUS9378</name>
</gene>
<evidence type="ECO:0000313" key="1">
    <source>
        <dbReference type="EMBL" id="CAG8663823.1"/>
    </source>
</evidence>
<name>A0ACA9NKU8_9GLOM</name>
<sequence length="43" mass="4678">LGIYVTPANTLMPFVDIKTEGQRGALTAALQRRSKFAPFSTLP</sequence>
<proteinExistence type="predicted"/>
<feature type="non-terminal residue" evidence="1">
    <location>
        <position position="1"/>
    </location>
</feature>
<comment type="caution">
    <text evidence="1">The sequence shown here is derived from an EMBL/GenBank/DDBJ whole genome shotgun (WGS) entry which is preliminary data.</text>
</comment>
<dbReference type="Proteomes" id="UP000789366">
    <property type="component" value="Unassembled WGS sequence"/>
</dbReference>
<evidence type="ECO:0000313" key="2">
    <source>
        <dbReference type="Proteomes" id="UP000789366"/>
    </source>
</evidence>
<reference evidence="1" key="1">
    <citation type="submission" date="2021-06" db="EMBL/GenBank/DDBJ databases">
        <authorList>
            <person name="Kallberg Y."/>
            <person name="Tangrot J."/>
            <person name="Rosling A."/>
        </authorList>
    </citation>
    <scope>NUCLEOTIDE SEQUENCE</scope>
    <source>
        <strain evidence="1">28 12/20/2015</strain>
    </source>
</reference>
<dbReference type="EMBL" id="CAJVPW010015670">
    <property type="protein sequence ID" value="CAG8663823.1"/>
    <property type="molecule type" value="Genomic_DNA"/>
</dbReference>
<organism evidence="1 2">
    <name type="scientific">Cetraspora pellucida</name>
    <dbReference type="NCBI Taxonomy" id="1433469"/>
    <lineage>
        <taxon>Eukaryota</taxon>
        <taxon>Fungi</taxon>
        <taxon>Fungi incertae sedis</taxon>
        <taxon>Mucoromycota</taxon>
        <taxon>Glomeromycotina</taxon>
        <taxon>Glomeromycetes</taxon>
        <taxon>Diversisporales</taxon>
        <taxon>Gigasporaceae</taxon>
        <taxon>Cetraspora</taxon>
    </lineage>
</organism>
<keyword evidence="2" id="KW-1185">Reference proteome</keyword>
<accession>A0ACA9NKU8</accession>